<feature type="chain" id="PRO_5044551764" description="5-hydroxyisourate hydrolase" evidence="9">
    <location>
        <begin position="19"/>
        <end position="133"/>
    </location>
</feature>
<dbReference type="Pfam" id="PF00576">
    <property type="entry name" value="Transthyretin"/>
    <property type="match status" value="1"/>
</dbReference>
<reference evidence="11 12" key="1">
    <citation type="submission" date="2018-11" db="EMBL/GenBank/DDBJ databases">
        <authorList>
            <consortium name="Pathogen Informatics"/>
        </authorList>
    </citation>
    <scope>NUCLEOTIDE SEQUENCE [LARGE SCALE GENOMIC DNA]</scope>
</reference>
<dbReference type="InterPro" id="IPR036817">
    <property type="entry name" value="Transthyretin/HIU_hydrolase_sf"/>
</dbReference>
<evidence type="ECO:0000256" key="1">
    <source>
        <dbReference type="ARBA" id="ARBA00001043"/>
    </source>
</evidence>
<dbReference type="Proteomes" id="UP000050761">
    <property type="component" value="Unassembled WGS sequence"/>
</dbReference>
<keyword evidence="9" id="KW-0732">Signal</keyword>
<comment type="similarity">
    <text evidence="3 8">Belongs to the transthyretin family. 5-hydroxyisourate hydrolase subfamily.</text>
</comment>
<comment type="function">
    <text evidence="2">Catalyzes the hydrolysis of 5-hydroxyisourate (HIU) to 2-oxo-4-hydroxy-4-carboxy-5-ureidoimidazoline (OHCU).</text>
</comment>
<dbReference type="CDD" id="cd05822">
    <property type="entry name" value="TLP_HIUase"/>
    <property type="match status" value="1"/>
</dbReference>
<evidence type="ECO:0000256" key="8">
    <source>
        <dbReference type="RuleBase" id="RU361270"/>
    </source>
</evidence>
<protein>
    <recommendedName>
        <fullName evidence="8">5-hydroxyisourate hydrolase</fullName>
        <shortName evidence="8">HIU hydrolase</shortName>
        <shortName evidence="8">HIUHase</shortName>
        <ecNumber evidence="8">3.5.2.17</ecNumber>
    </recommendedName>
</protein>
<evidence type="ECO:0000256" key="7">
    <source>
        <dbReference type="PIRSR" id="PIRSR600895-51"/>
    </source>
</evidence>
<feature type="binding site" evidence="7">
    <location>
        <position position="28"/>
    </location>
    <ligand>
        <name>substrate</name>
    </ligand>
</feature>
<name>A0A183FY31_HELPZ</name>
<dbReference type="SUPFAM" id="SSF49472">
    <property type="entry name" value="Transthyretin (synonym: prealbumin)"/>
    <property type="match status" value="1"/>
</dbReference>
<dbReference type="PROSITE" id="PS00768">
    <property type="entry name" value="TRANSTHYRETIN_1"/>
    <property type="match status" value="1"/>
</dbReference>
<dbReference type="PANTHER" id="PTHR10395:SF7">
    <property type="entry name" value="5-HYDROXYISOURATE HYDROLASE"/>
    <property type="match status" value="1"/>
</dbReference>
<keyword evidence="12" id="KW-1185">Reference proteome</keyword>
<feature type="signal peptide" evidence="9">
    <location>
        <begin position="1"/>
        <end position="18"/>
    </location>
</feature>
<accession>A0A183FY31</accession>
<keyword evidence="5 8" id="KW-0659">Purine metabolism</keyword>
<proteinExistence type="inferred from homology"/>
<dbReference type="PRINTS" id="PR00189">
    <property type="entry name" value="TRNSTHYRETIN"/>
</dbReference>
<dbReference type="EMBL" id="UZAH01027951">
    <property type="protein sequence ID" value="VDO96445.1"/>
    <property type="molecule type" value="Genomic_DNA"/>
</dbReference>
<evidence type="ECO:0000313" key="11">
    <source>
        <dbReference type="EMBL" id="VDO96445.1"/>
    </source>
</evidence>
<dbReference type="AlphaFoldDB" id="A0A183FY31"/>
<comment type="subunit">
    <text evidence="4 8">Homotetramer.</text>
</comment>
<evidence type="ECO:0000256" key="3">
    <source>
        <dbReference type="ARBA" id="ARBA00009850"/>
    </source>
</evidence>
<dbReference type="InterPro" id="IPR014306">
    <property type="entry name" value="Hydroxyisourate_hydrolase"/>
</dbReference>
<accession>A0A3P8DKP4</accession>
<dbReference type="Gene3D" id="2.60.40.180">
    <property type="entry name" value="Transthyretin/hydroxyisourate hydrolase domain"/>
    <property type="match status" value="1"/>
</dbReference>
<organism evidence="12 13">
    <name type="scientific">Heligmosomoides polygyrus</name>
    <name type="common">Parasitic roundworm</name>
    <dbReference type="NCBI Taxonomy" id="6339"/>
    <lineage>
        <taxon>Eukaryota</taxon>
        <taxon>Metazoa</taxon>
        <taxon>Ecdysozoa</taxon>
        <taxon>Nematoda</taxon>
        <taxon>Chromadorea</taxon>
        <taxon>Rhabditida</taxon>
        <taxon>Rhabditina</taxon>
        <taxon>Rhabditomorpha</taxon>
        <taxon>Strongyloidea</taxon>
        <taxon>Heligmosomidae</taxon>
        <taxon>Heligmosomoides</taxon>
    </lineage>
</organism>
<dbReference type="InterPro" id="IPR023418">
    <property type="entry name" value="Thyroxine_BS"/>
</dbReference>
<dbReference type="InterPro" id="IPR023416">
    <property type="entry name" value="Transthyretin/HIU_hydrolase_d"/>
</dbReference>
<dbReference type="PANTHER" id="PTHR10395">
    <property type="entry name" value="URICASE AND TRANSTHYRETIN-RELATED"/>
    <property type="match status" value="1"/>
</dbReference>
<feature type="domain" description="Transthyretin/hydroxyisourate hydrolase" evidence="10">
    <location>
        <begin position="25"/>
        <end position="132"/>
    </location>
</feature>
<dbReference type="GO" id="GO:0033971">
    <property type="term" value="F:hydroxyisourate hydrolase activity"/>
    <property type="evidence" value="ECO:0007669"/>
    <property type="project" value="UniProtKB-EC"/>
</dbReference>
<comment type="catalytic activity">
    <reaction evidence="1 8">
        <text>5-hydroxyisourate + H2O = 5-hydroxy-2-oxo-4-ureido-2,5-dihydro-1H-imidazole-5-carboxylate + H(+)</text>
        <dbReference type="Rhea" id="RHEA:23736"/>
        <dbReference type="ChEBI" id="CHEBI:15377"/>
        <dbReference type="ChEBI" id="CHEBI:15378"/>
        <dbReference type="ChEBI" id="CHEBI:18072"/>
        <dbReference type="ChEBI" id="CHEBI:58639"/>
        <dbReference type="EC" id="3.5.2.17"/>
    </reaction>
</comment>
<evidence type="ECO:0000256" key="5">
    <source>
        <dbReference type="ARBA" id="ARBA00022631"/>
    </source>
</evidence>
<dbReference type="OrthoDB" id="10265230at2759"/>
<dbReference type="EC" id="3.5.2.17" evidence="8"/>
<sequence length="133" mass="14771">MDTFSLFVFLCMILSALLQPPTASISSHVLDISNGEPAEGVTILAFVESTQGWLQIGNQTTTSDGRVPWVSPNHQLTVANYKLQFLTGDYFGRRNQSTFYPYVEVVFSVTDSARHNHVPLTLSPYGYSTYRGS</sequence>
<dbReference type="InterPro" id="IPR000895">
    <property type="entry name" value="Transthyretin/HIU_hydrolase"/>
</dbReference>
<reference evidence="13" key="2">
    <citation type="submission" date="2019-09" db="UniProtKB">
        <authorList>
            <consortium name="WormBaseParasite"/>
        </authorList>
    </citation>
    <scope>IDENTIFICATION</scope>
</reference>
<feature type="binding site" evidence="7">
    <location>
        <position position="130"/>
    </location>
    <ligand>
        <name>substrate</name>
    </ligand>
</feature>
<evidence type="ECO:0000313" key="12">
    <source>
        <dbReference type="Proteomes" id="UP000050761"/>
    </source>
</evidence>
<dbReference type="GO" id="GO:0006144">
    <property type="term" value="P:purine nucleobase metabolic process"/>
    <property type="evidence" value="ECO:0007669"/>
    <property type="project" value="UniProtKB-KW"/>
</dbReference>
<dbReference type="WBParaSite" id="HPBE_0001351701-mRNA-1">
    <property type="protein sequence ID" value="HPBE_0001351701-mRNA-1"/>
    <property type="gene ID" value="HPBE_0001351701"/>
</dbReference>
<evidence type="ECO:0000256" key="9">
    <source>
        <dbReference type="SAM" id="SignalP"/>
    </source>
</evidence>
<evidence type="ECO:0000256" key="6">
    <source>
        <dbReference type="ARBA" id="ARBA00022801"/>
    </source>
</evidence>
<evidence type="ECO:0000256" key="4">
    <source>
        <dbReference type="ARBA" id="ARBA00011881"/>
    </source>
</evidence>
<dbReference type="NCBIfam" id="TIGR02962">
    <property type="entry name" value="hdxy_isourate"/>
    <property type="match status" value="1"/>
</dbReference>
<evidence type="ECO:0000313" key="13">
    <source>
        <dbReference type="WBParaSite" id="HPBE_0001351701-mRNA-1"/>
    </source>
</evidence>
<evidence type="ECO:0000256" key="2">
    <source>
        <dbReference type="ARBA" id="ARBA00002704"/>
    </source>
</evidence>
<gene>
    <name evidence="11" type="ORF">HPBE_LOCUS13518</name>
</gene>
<keyword evidence="6 8" id="KW-0378">Hydrolase</keyword>
<feature type="binding site" evidence="7">
    <location>
        <position position="66"/>
    </location>
    <ligand>
        <name>substrate</name>
    </ligand>
</feature>
<evidence type="ECO:0000259" key="10">
    <source>
        <dbReference type="Pfam" id="PF00576"/>
    </source>
</evidence>